<keyword evidence="4" id="KW-1185">Reference proteome</keyword>
<dbReference type="InterPro" id="IPR046529">
    <property type="entry name" value="DUF6594"/>
</dbReference>
<reference evidence="3" key="1">
    <citation type="journal article" date="2020" name="BMC Genomics">
        <title>Correction to: Identification and distribution of gene clusters required for synthesis of sphingolipid metabolism inhibitors in diverse species of the filamentous fungus Fusarium.</title>
        <authorList>
            <person name="Kim H.S."/>
            <person name="Lohmar J.M."/>
            <person name="Busman M."/>
            <person name="Brown D.W."/>
            <person name="Naumann T.A."/>
            <person name="Divon H.H."/>
            <person name="Lysoe E."/>
            <person name="Uhlig S."/>
            <person name="Proctor R.H."/>
        </authorList>
    </citation>
    <scope>NUCLEOTIDE SEQUENCE</scope>
    <source>
        <strain evidence="3">NRRL 22465</strain>
    </source>
</reference>
<dbReference type="Pfam" id="PF20237">
    <property type="entry name" value="DUF6594"/>
    <property type="match status" value="1"/>
</dbReference>
<organism evidence="3 4">
    <name type="scientific">Fusarium zealandicum</name>
    <dbReference type="NCBI Taxonomy" id="1053134"/>
    <lineage>
        <taxon>Eukaryota</taxon>
        <taxon>Fungi</taxon>
        <taxon>Dikarya</taxon>
        <taxon>Ascomycota</taxon>
        <taxon>Pezizomycotina</taxon>
        <taxon>Sordariomycetes</taxon>
        <taxon>Hypocreomycetidae</taxon>
        <taxon>Hypocreales</taxon>
        <taxon>Nectriaceae</taxon>
        <taxon>Fusarium</taxon>
        <taxon>Fusarium staphyleae species complex</taxon>
    </lineage>
</organism>
<dbReference type="Proteomes" id="UP000635477">
    <property type="component" value="Unassembled WGS sequence"/>
</dbReference>
<feature type="transmembrane region" description="Helical" evidence="1">
    <location>
        <begin position="245"/>
        <end position="265"/>
    </location>
</feature>
<keyword evidence="1" id="KW-1133">Transmembrane helix</keyword>
<keyword evidence="1" id="KW-0812">Transmembrane</keyword>
<feature type="transmembrane region" description="Helical" evidence="1">
    <location>
        <begin position="277"/>
        <end position="294"/>
    </location>
</feature>
<comment type="caution">
    <text evidence="3">The sequence shown here is derived from an EMBL/GenBank/DDBJ whole genome shotgun (WGS) entry which is preliminary data.</text>
</comment>
<name>A0A8H4UQV8_9HYPO</name>
<dbReference type="AlphaFoldDB" id="A0A8H4UQV8"/>
<proteinExistence type="predicted"/>
<keyword evidence="1" id="KW-0472">Membrane</keyword>
<feature type="domain" description="DUF6594" evidence="2">
    <location>
        <begin position="60"/>
        <end position="312"/>
    </location>
</feature>
<dbReference type="EMBL" id="JABEYC010000169">
    <property type="protein sequence ID" value="KAF4981416.1"/>
    <property type="molecule type" value="Genomic_DNA"/>
</dbReference>
<protein>
    <recommendedName>
        <fullName evidence="2">DUF6594 domain-containing protein</fullName>
    </recommendedName>
</protein>
<dbReference type="PANTHER" id="PTHR34502:SF4">
    <property type="entry name" value="DUF6594 DOMAIN-CONTAINING PROTEIN"/>
    <property type="match status" value="1"/>
</dbReference>
<accession>A0A8H4UQV8</accession>
<evidence type="ECO:0000313" key="4">
    <source>
        <dbReference type="Proteomes" id="UP000635477"/>
    </source>
</evidence>
<feature type="transmembrane region" description="Helical" evidence="1">
    <location>
        <begin position="300"/>
        <end position="318"/>
    </location>
</feature>
<reference evidence="3" key="2">
    <citation type="submission" date="2020-05" db="EMBL/GenBank/DDBJ databases">
        <authorList>
            <person name="Kim H.-S."/>
            <person name="Proctor R.H."/>
            <person name="Brown D.W."/>
        </authorList>
    </citation>
    <scope>NUCLEOTIDE SEQUENCE</scope>
    <source>
        <strain evidence="3">NRRL 22465</strain>
    </source>
</reference>
<evidence type="ECO:0000313" key="3">
    <source>
        <dbReference type="EMBL" id="KAF4981416.1"/>
    </source>
</evidence>
<dbReference type="OrthoDB" id="5416037at2759"/>
<evidence type="ECO:0000259" key="2">
    <source>
        <dbReference type="Pfam" id="PF20237"/>
    </source>
</evidence>
<dbReference type="PANTHER" id="PTHR34502">
    <property type="entry name" value="DUF6594 DOMAIN-CONTAINING PROTEIN-RELATED"/>
    <property type="match status" value="1"/>
</dbReference>
<sequence>MPKKHVQFWKYRDVAKDISRCGNFLRNATGLSVHSSLGSTDEVPSLEEEILRKPWKFIGYEGYAAFLASDDDFFILRRFDRLNCRIGLARQDEIVRLEDDLSRLDKAYSKREAQDVNNGTLRDDLEDRQKLVDLIDKALYRYNEFLLQQSSLRKLPKAPLRDIKSIRNWHYNHDYAAIARDEQQYLDHDDDLICMVQRDKTPMRRLIDKSRRMRTLSIWEHKNERKSEHDTDEVSFYSDKRIDNFASAVIVTIGVTMLITPIWVLQAMDSLQGKLGVITAFILIFLLVLSFAMVAKPFEALGATAAYAAVLMVFIQLGT</sequence>
<gene>
    <name evidence="3" type="ORF">FZEAL_2764</name>
</gene>
<evidence type="ECO:0000256" key="1">
    <source>
        <dbReference type="SAM" id="Phobius"/>
    </source>
</evidence>